<evidence type="ECO:0000313" key="2">
    <source>
        <dbReference type="Proteomes" id="UP000789901"/>
    </source>
</evidence>
<dbReference type="Proteomes" id="UP000789901">
    <property type="component" value="Unassembled WGS sequence"/>
</dbReference>
<dbReference type="PANTHER" id="PTHR35871">
    <property type="entry name" value="EXPRESSED PROTEIN"/>
    <property type="match status" value="1"/>
</dbReference>
<evidence type="ECO:0000313" key="1">
    <source>
        <dbReference type="EMBL" id="CAG8730618.1"/>
    </source>
</evidence>
<dbReference type="EMBL" id="CAJVQB010009487">
    <property type="protein sequence ID" value="CAG8730618.1"/>
    <property type="molecule type" value="Genomic_DNA"/>
</dbReference>
<name>A0ABN7V4Q5_GIGMA</name>
<gene>
    <name evidence="1" type="ORF">GMARGA_LOCUS14363</name>
</gene>
<keyword evidence="2" id="KW-1185">Reference proteome</keyword>
<proteinExistence type="predicted"/>
<accession>A0ABN7V4Q5</accession>
<sequence>MHSDLGNHFIKTGELLPYHQDKYTKLESLINNKDFSESYKEWLRQQKPEARTPSNLKAYIEDILFPKLIGHIKKDTISKRTCRSYMYLWEFRYDERRKGIYFDSHKRPNVVAYRNE</sequence>
<comment type="caution">
    <text evidence="1">The sequence shown here is derived from an EMBL/GenBank/DDBJ whole genome shotgun (WGS) entry which is preliminary data.</text>
</comment>
<organism evidence="1 2">
    <name type="scientific">Gigaspora margarita</name>
    <dbReference type="NCBI Taxonomy" id="4874"/>
    <lineage>
        <taxon>Eukaryota</taxon>
        <taxon>Fungi</taxon>
        <taxon>Fungi incertae sedis</taxon>
        <taxon>Mucoromycota</taxon>
        <taxon>Glomeromycotina</taxon>
        <taxon>Glomeromycetes</taxon>
        <taxon>Diversisporales</taxon>
        <taxon>Gigasporaceae</taxon>
        <taxon>Gigaspora</taxon>
    </lineage>
</organism>
<protein>
    <submittedName>
        <fullName evidence="1">24989_t:CDS:1</fullName>
    </submittedName>
</protein>
<dbReference type="PANTHER" id="PTHR35871:SF1">
    <property type="entry name" value="CXC1-LIKE CYSTEINE CLUSTER ASSOCIATED WITH KDZ TRANSPOSASES DOMAIN-CONTAINING PROTEIN"/>
    <property type="match status" value="1"/>
</dbReference>
<reference evidence="1 2" key="1">
    <citation type="submission" date="2021-06" db="EMBL/GenBank/DDBJ databases">
        <authorList>
            <person name="Kallberg Y."/>
            <person name="Tangrot J."/>
            <person name="Rosling A."/>
        </authorList>
    </citation>
    <scope>NUCLEOTIDE SEQUENCE [LARGE SCALE GENOMIC DNA]</scope>
    <source>
        <strain evidence="1 2">120-4 pot B 10/14</strain>
    </source>
</reference>